<keyword evidence="3" id="KW-0326">Glycosidase</keyword>
<accession>A0A8J3C172</accession>
<dbReference type="Gene3D" id="3.20.20.80">
    <property type="entry name" value="Glycosidases"/>
    <property type="match status" value="1"/>
</dbReference>
<keyword evidence="7" id="KW-1185">Reference proteome</keyword>
<dbReference type="InterPro" id="IPR043534">
    <property type="entry name" value="EBDG/EBM"/>
</dbReference>
<dbReference type="PROSITE" id="PS51318">
    <property type="entry name" value="TAT"/>
    <property type="match status" value="1"/>
</dbReference>
<dbReference type="PANTHER" id="PTHR43536">
    <property type="entry name" value="MANNOSYLGLYCOPROTEIN ENDO-BETA-MANNOSIDASE"/>
    <property type="match status" value="1"/>
</dbReference>
<dbReference type="AlphaFoldDB" id="A0A8J3C172"/>
<gene>
    <name evidence="6" type="ORF">GCM10012284_32830</name>
</gene>
<sequence>MSVVDGGISRRTFLSANATVLASIGLGASTAEAARAAPREPDAADLARFRPVRASSTAYAATPAWFALDGLYETGVRGSGWRAEAGSDPQWIEVDLQTECRVEAITLTFEAKPGDPAFDSGGASDVNPRAGTTGYEVLSSYPVAYRVEVSRDGSTWTTAYRTEQGTGAVTTITLDAPVAARWVRLTATARATTNPLGVNGIQIFGTCAHRRPDATGWTDWGTHHEAPPPLRVGADQTVALDSGWTLTYDSRVGEADGARLARPGVDTSAWLPATVPGTVLAALVERGHLPDPVRGFGNLRVPEALSRHSWWYRRPFRLPPGLRTGDDRRVWLEFDGINHHAEIWLDGDRVGEMTHPFQRARFDVTAQLGAGGGEHALAVRIDPMPFPGNPGDRGPDGSSYTDAGSDMMNRNSPTYLAVSGWDWMPAVRDRVSGIWNHVRLRTTGPVLVGDPGVQTVLPDLPDTSTARVTVTVPVHNPSRNDRRVTVRGRLGGVRLGDRTVTVPAGGRADVSFADVPVHRPRLWWPNGYGEPHLYDLRLDALTGGTLSDRRTVRTGLRHIAYETIPGLSVPPGGSTAKTSTFPRQTGRYLRVQCDKRATGWGASMFTLTVADSADPGTDLALHRPATASSQDNDANSPDKAVDGDPGTRWSSAYRDGEWIQVDLGAGATFDTVTIVWETAFASELRILVSDDGADFREAAAVSNGDTPLRLVVNGVPVFCRGGSWGWDELLRRALPDRLPAAVALHRDLGFTMIRAWLGSILRDELFAECDEAGILVWGEFPSAWFLDPPDHDVYLAQAHDLVLRYRHHPSVALWCAKNEGDPSAAIDAGLRSSIAELTDVYYLPNSIGGPVRGSGIYGWASPENYFNGNASWHNFGFHTEIGMPTVPVEESMRNLLGIDAASDAGWPIGDAWFMHDWCTKGAQNPNAYKDAIDARLGESSSLGEFCRKAQLVNYETMRALFEAWNARLWHDANGVLLWMSHPAWHSTVWQVYDYDLDVNGTYQGARVASEMVHVQANLPDWDVIAVNHTATAIPGAVVTADLVDLSGRRLSEPRQTTLTAAASAVTAAFTVDWPDDAPAVHLLRLTLTDGSARVRSRNVYWRYRRPADLRALNDLAATTVRVTVRRRPGGLTARVTNTGRTVAAMLRLALRDKHTGERVLPATYDDNYLWLLPGETRQVAVTSLADHPAGRLAVTAEGYNVART</sequence>
<evidence type="ECO:0000313" key="7">
    <source>
        <dbReference type="Proteomes" id="UP000656042"/>
    </source>
</evidence>
<dbReference type="InterPro" id="IPR006311">
    <property type="entry name" value="TAT_signal"/>
</dbReference>
<evidence type="ECO:0000256" key="4">
    <source>
        <dbReference type="SAM" id="MobiDB-lite"/>
    </source>
</evidence>
<feature type="region of interest" description="Disordered" evidence="4">
    <location>
        <begin position="386"/>
        <end position="406"/>
    </location>
</feature>
<dbReference type="Pfam" id="PF18368">
    <property type="entry name" value="Ig_GlcNase"/>
    <property type="match status" value="1"/>
</dbReference>
<dbReference type="InterPro" id="IPR054593">
    <property type="entry name" value="Beta-mannosidase-like_N2"/>
</dbReference>
<comment type="similarity">
    <text evidence="1">Belongs to the glycosyl hydrolase 2 family.</text>
</comment>
<dbReference type="InterPro" id="IPR008979">
    <property type="entry name" value="Galactose-bd-like_sf"/>
</dbReference>
<dbReference type="GO" id="GO:0004553">
    <property type="term" value="F:hydrolase activity, hydrolyzing O-glycosyl compounds"/>
    <property type="evidence" value="ECO:0007669"/>
    <property type="project" value="InterPro"/>
</dbReference>
<dbReference type="SUPFAM" id="SSF51445">
    <property type="entry name" value="(Trans)glycosidases"/>
    <property type="match status" value="1"/>
</dbReference>
<comment type="caution">
    <text evidence="6">The sequence shown here is derived from an EMBL/GenBank/DDBJ whole genome shotgun (WGS) entry which is preliminary data.</text>
</comment>
<dbReference type="Pfam" id="PF00703">
    <property type="entry name" value="Glyco_hydro_2"/>
    <property type="match status" value="1"/>
</dbReference>
<reference evidence="6" key="1">
    <citation type="journal article" date="2014" name="Int. J. Syst. Evol. Microbiol.">
        <title>Complete genome sequence of Corynebacterium casei LMG S-19264T (=DSM 44701T), isolated from a smear-ripened cheese.</title>
        <authorList>
            <consortium name="US DOE Joint Genome Institute (JGI-PGF)"/>
            <person name="Walter F."/>
            <person name="Albersmeier A."/>
            <person name="Kalinowski J."/>
            <person name="Ruckert C."/>
        </authorList>
    </citation>
    <scope>NUCLEOTIDE SEQUENCE</scope>
    <source>
        <strain evidence="6">CGMCC 4.7299</strain>
    </source>
</reference>
<feature type="compositionally biased region" description="Polar residues" evidence="4">
    <location>
        <begin position="626"/>
        <end position="635"/>
    </location>
</feature>
<proteinExistence type="inferred from homology"/>
<protein>
    <submittedName>
        <fullName evidence="6">Glycosyl hydrolase</fullName>
    </submittedName>
</protein>
<organism evidence="6 7">
    <name type="scientific">Mangrovihabitans endophyticus</name>
    <dbReference type="NCBI Taxonomy" id="1751298"/>
    <lineage>
        <taxon>Bacteria</taxon>
        <taxon>Bacillati</taxon>
        <taxon>Actinomycetota</taxon>
        <taxon>Actinomycetes</taxon>
        <taxon>Micromonosporales</taxon>
        <taxon>Micromonosporaceae</taxon>
        <taxon>Mangrovihabitans</taxon>
    </lineage>
</organism>
<dbReference type="InterPro" id="IPR017853">
    <property type="entry name" value="GH"/>
</dbReference>
<feature type="domain" description="F5/8 type C" evidence="5">
    <location>
        <begin position="35"/>
        <end position="206"/>
    </location>
</feature>
<dbReference type="RefSeq" id="WP_189080070.1">
    <property type="nucleotide sequence ID" value="NZ_BMMX01000013.1"/>
</dbReference>
<dbReference type="InterPro" id="IPR041351">
    <property type="entry name" value="Ig_GlcNase"/>
</dbReference>
<dbReference type="Gene3D" id="2.60.120.260">
    <property type="entry name" value="Galactose-binding domain-like"/>
    <property type="match status" value="3"/>
</dbReference>
<dbReference type="InterPro" id="IPR036156">
    <property type="entry name" value="Beta-gal/glucu_dom_sf"/>
</dbReference>
<dbReference type="Pfam" id="PF22633">
    <property type="entry name" value="F5_F8_type_C_2"/>
    <property type="match status" value="1"/>
</dbReference>
<dbReference type="Proteomes" id="UP000656042">
    <property type="component" value="Unassembled WGS sequence"/>
</dbReference>
<dbReference type="EMBL" id="BMMX01000013">
    <property type="protein sequence ID" value="GGK96073.1"/>
    <property type="molecule type" value="Genomic_DNA"/>
</dbReference>
<dbReference type="SUPFAM" id="SSF49303">
    <property type="entry name" value="beta-Galactosidase/glucuronidase domain"/>
    <property type="match status" value="3"/>
</dbReference>
<feature type="domain" description="F5/8 type C" evidence="5">
    <location>
        <begin position="602"/>
        <end position="697"/>
    </location>
</feature>
<dbReference type="Pfam" id="PF22666">
    <property type="entry name" value="Glyco_hydro_2_N2"/>
    <property type="match status" value="1"/>
</dbReference>
<dbReference type="GO" id="GO:0005975">
    <property type="term" value="P:carbohydrate metabolic process"/>
    <property type="evidence" value="ECO:0007669"/>
    <property type="project" value="InterPro"/>
</dbReference>
<dbReference type="InterPro" id="IPR000421">
    <property type="entry name" value="FA58C"/>
</dbReference>
<dbReference type="PROSITE" id="PS50022">
    <property type="entry name" value="FA58C_3"/>
    <property type="match status" value="2"/>
</dbReference>
<dbReference type="Pfam" id="PF00754">
    <property type="entry name" value="F5_F8_type_C"/>
    <property type="match status" value="1"/>
</dbReference>
<feature type="region of interest" description="Disordered" evidence="4">
    <location>
        <begin position="618"/>
        <end position="649"/>
    </location>
</feature>
<dbReference type="InterPro" id="IPR006102">
    <property type="entry name" value="Ig-like_GH2"/>
</dbReference>
<evidence type="ECO:0000256" key="1">
    <source>
        <dbReference type="ARBA" id="ARBA00007401"/>
    </source>
</evidence>
<name>A0A8J3C172_9ACTN</name>
<dbReference type="SUPFAM" id="SSF49785">
    <property type="entry name" value="Galactose-binding domain-like"/>
    <property type="match status" value="3"/>
</dbReference>
<evidence type="ECO:0000259" key="5">
    <source>
        <dbReference type="PROSITE" id="PS50022"/>
    </source>
</evidence>
<dbReference type="InterPro" id="IPR013783">
    <property type="entry name" value="Ig-like_fold"/>
</dbReference>
<evidence type="ECO:0000256" key="3">
    <source>
        <dbReference type="ARBA" id="ARBA00023295"/>
    </source>
</evidence>
<keyword evidence="2 6" id="KW-0378">Hydrolase</keyword>
<evidence type="ECO:0000256" key="2">
    <source>
        <dbReference type="ARBA" id="ARBA00022801"/>
    </source>
</evidence>
<dbReference type="PANTHER" id="PTHR43536:SF1">
    <property type="entry name" value="MANNOSYLGLYCOPROTEIN ENDO-BETA-MANNOSIDASE"/>
    <property type="match status" value="1"/>
</dbReference>
<evidence type="ECO:0000313" key="6">
    <source>
        <dbReference type="EMBL" id="GGK96073.1"/>
    </source>
</evidence>
<reference evidence="6" key="2">
    <citation type="submission" date="2020-09" db="EMBL/GenBank/DDBJ databases">
        <authorList>
            <person name="Sun Q."/>
            <person name="Zhou Y."/>
        </authorList>
    </citation>
    <scope>NUCLEOTIDE SEQUENCE</scope>
    <source>
        <strain evidence="6">CGMCC 4.7299</strain>
    </source>
</reference>
<dbReference type="Gene3D" id="2.60.40.10">
    <property type="entry name" value="Immunoglobulins"/>
    <property type="match status" value="2"/>
</dbReference>